<dbReference type="PANTHER" id="PTHR33917">
    <property type="entry name" value="PROTEIN EXECUTER 1, CHLOROPLASTIC"/>
    <property type="match status" value="1"/>
</dbReference>
<dbReference type="Pfam" id="PF12014">
    <property type="entry name" value="Cyclin_D1_bind"/>
    <property type="match status" value="1"/>
</dbReference>
<evidence type="ECO:0000313" key="3">
    <source>
        <dbReference type="EMBL" id="JAG88495.1"/>
    </source>
</evidence>
<name>A0A0C9RX05_9CONI</name>
<accession>A0A0C9RX05</accession>
<dbReference type="EMBL" id="GCHU01007595">
    <property type="protein sequence ID" value="JAG88494.1"/>
    <property type="molecule type" value="Transcribed_RNA"/>
</dbReference>
<protein>
    <submittedName>
        <fullName evidence="3">TSA: Wollemia nobilis Ref_Wollemi_Transcript_7643_2710 transcribed RNA sequence</fullName>
    </submittedName>
    <submittedName>
        <fullName evidence="2">TSA: Wollemia nobilis Ref_Wollemi_Transcript_7644_2906 transcribed RNA sequence</fullName>
    </submittedName>
</protein>
<feature type="region of interest" description="Disordered" evidence="1">
    <location>
        <begin position="1"/>
        <end position="55"/>
    </location>
</feature>
<reference evidence="2" key="1">
    <citation type="submission" date="2015-02" db="EMBL/GenBank/DDBJ databases">
        <title>A transcriptome of Wollemia nobilis - a relic of Gondwana.</title>
        <authorList>
            <person name="Chia J.Y."/>
            <person name="Leong Y.S."/>
            <person name="Abdul Karim S."/>
            <person name="Wan Azmi N."/>
            <person name="Hercus R."/>
            <person name="Croft L."/>
        </authorList>
    </citation>
    <scope>NUCLEOTIDE SEQUENCE</scope>
    <source>
        <strain evidence="2">MaeBrown</strain>
        <tissue evidence="2">Leaf</tissue>
    </source>
</reference>
<sequence>MSAVTVGGGVSNPRRVESKLSSQTRKTSAKNANRSSSHAEFSGRRTKIPKPFKSSSSSMFCYCCNELRADGRIRDSGKSEGEKWDLQNFGPKQWRAAAATVGDLIRKIQVGLQNRREKWQEYLNGLYAECLWDRWQEYFELVEKQEEMVSIIKLHLEDAVKHEDFEKAARLKRLIEERMAYDTASEVMDQLKKAVEEERYKDAAKLRDVTCAGLVGWWAGLADNGNDPYGRIIRISPEYGRFVAKSYNARQLAAAGPGVPLFEIFISKDSNQEYEQQAVYLQRNGQTAHGSLSGSAKATEESETDTEKIDDAELGDEGLKRVLKFLRAGIPGLKFKVLKVAIPDQADTDIISGVFDQLFQDINKEKDKSDLQKDKVTVGGINDILELIEIAAAKLAFGTLLQSIAEDAPPNVPIRVPAKLEKRDRDTFCFHIEDEGNRHSARGKELIPSWKVATIAKQTSADPMSSDVPKVPWINDKDPAKALQDFGEIITLAVTEARKRRGLHGNTVFHRINIEATNADPFCGLYIGTFGPYPPEVIQLRRRFGQWKDDEATPRAGSKLEFFEYVEAVKLTGDMIIPAGQVTFRAKIGKENQLSHRDIFPEELGVVARYKGQERRAQSGFRNREWTDAELLLLDGKGSGPTAGPHLGFLLYAVPEHPFLVLFNRLNLPE</sequence>
<evidence type="ECO:0000256" key="1">
    <source>
        <dbReference type="SAM" id="MobiDB-lite"/>
    </source>
</evidence>
<feature type="compositionally biased region" description="Polar residues" evidence="1">
    <location>
        <begin position="19"/>
        <end position="39"/>
    </location>
</feature>
<dbReference type="InterPro" id="IPR044680">
    <property type="entry name" value="EX1/2"/>
</dbReference>
<feature type="compositionally biased region" description="Gly residues" evidence="1">
    <location>
        <begin position="1"/>
        <end position="10"/>
    </location>
</feature>
<proteinExistence type="predicted"/>
<organism evidence="2">
    <name type="scientific">Wollemia nobilis</name>
    <dbReference type="NCBI Taxonomy" id="56998"/>
    <lineage>
        <taxon>Eukaryota</taxon>
        <taxon>Viridiplantae</taxon>
        <taxon>Streptophyta</taxon>
        <taxon>Embryophyta</taxon>
        <taxon>Tracheophyta</taxon>
        <taxon>Spermatophyta</taxon>
        <taxon>Pinopsida</taxon>
        <taxon>Pinidae</taxon>
        <taxon>Conifers II</taxon>
        <taxon>Araucariales</taxon>
        <taxon>Araucariaceae</taxon>
        <taxon>Wollemia</taxon>
    </lineage>
</organism>
<dbReference type="EMBL" id="GCHU01007594">
    <property type="protein sequence ID" value="JAG88495.1"/>
    <property type="molecule type" value="Transcribed_RNA"/>
</dbReference>
<feature type="region of interest" description="Disordered" evidence="1">
    <location>
        <begin position="286"/>
        <end position="309"/>
    </location>
</feature>
<dbReference type="GO" id="GO:0042651">
    <property type="term" value="C:thylakoid membrane"/>
    <property type="evidence" value="ECO:0007669"/>
    <property type="project" value="TreeGrafter"/>
</dbReference>
<feature type="compositionally biased region" description="Polar residues" evidence="1">
    <location>
        <begin position="286"/>
        <end position="296"/>
    </location>
</feature>
<evidence type="ECO:0000313" key="2">
    <source>
        <dbReference type="EMBL" id="JAG88494.1"/>
    </source>
</evidence>
<dbReference type="AlphaFoldDB" id="A0A0C9RX05"/>
<dbReference type="GO" id="GO:0010343">
    <property type="term" value="P:singlet oxygen-mediated programmed cell death"/>
    <property type="evidence" value="ECO:0007669"/>
    <property type="project" value="InterPro"/>
</dbReference>
<dbReference type="PANTHER" id="PTHR33917:SF3">
    <property type="entry name" value="PROTEIN EXECUTER 1, CHLOROPLASTIC"/>
    <property type="match status" value="1"/>
</dbReference>